<dbReference type="GO" id="GO:0047134">
    <property type="term" value="F:protein-disulfide reductase [NAD(P)H] activity"/>
    <property type="evidence" value="ECO:0007669"/>
    <property type="project" value="InterPro"/>
</dbReference>
<dbReference type="Gene3D" id="3.40.30.10">
    <property type="entry name" value="Glutaredoxin"/>
    <property type="match status" value="1"/>
</dbReference>
<feature type="domain" description="Thioredoxin" evidence="2">
    <location>
        <begin position="26"/>
        <end position="101"/>
    </location>
</feature>
<dbReference type="Proteomes" id="UP000266272">
    <property type="component" value="Unassembled WGS sequence"/>
</dbReference>
<protein>
    <recommendedName>
        <fullName evidence="2">Thioredoxin domain-containing protein</fullName>
    </recommendedName>
</protein>
<evidence type="ECO:0000259" key="2">
    <source>
        <dbReference type="Pfam" id="PF06110"/>
    </source>
</evidence>
<evidence type="ECO:0000313" key="3">
    <source>
        <dbReference type="EMBL" id="RFU73932.1"/>
    </source>
</evidence>
<sequence>MPLTDADAPPSTNDVHYVVYFASGEPSWCPDCRNALPALQNVFGSESAPTAYIIRAGTREEWKGNPNNKWRKAPYNVNGLPTIVRIENGKETARLGDIEGQEESALRKLIA</sequence>
<dbReference type="STRING" id="490622.A0A395NCU7"/>
<dbReference type="EMBL" id="PXOA01000589">
    <property type="protein sequence ID" value="RFU73932.1"/>
    <property type="molecule type" value="Genomic_DNA"/>
</dbReference>
<dbReference type="PANTHER" id="PTHR12452">
    <property type="entry name" value="42-9-9 PROTEIN-RELATED"/>
    <property type="match status" value="1"/>
</dbReference>
<dbReference type="InterPro" id="IPR045108">
    <property type="entry name" value="TXNDC17-like"/>
</dbReference>
<keyword evidence="4" id="KW-1185">Reference proteome</keyword>
<dbReference type="AlphaFoldDB" id="A0A395NCU7"/>
<dbReference type="InterPro" id="IPR036249">
    <property type="entry name" value="Thioredoxin-like_sf"/>
</dbReference>
<dbReference type="GO" id="GO:0005829">
    <property type="term" value="C:cytosol"/>
    <property type="evidence" value="ECO:0007669"/>
    <property type="project" value="TreeGrafter"/>
</dbReference>
<evidence type="ECO:0000256" key="1">
    <source>
        <dbReference type="ARBA" id="ARBA00008987"/>
    </source>
</evidence>
<gene>
    <name evidence="3" type="ORF">TARUN_8313</name>
</gene>
<evidence type="ECO:0000313" key="4">
    <source>
        <dbReference type="Proteomes" id="UP000266272"/>
    </source>
</evidence>
<dbReference type="PANTHER" id="PTHR12452:SF0">
    <property type="entry name" value="THIOREDOXIN DOMAIN-CONTAINING PROTEIN 17"/>
    <property type="match status" value="1"/>
</dbReference>
<proteinExistence type="inferred from homology"/>
<name>A0A395NCU7_TRIAR</name>
<accession>A0A395NCU7</accession>
<dbReference type="SUPFAM" id="SSF52833">
    <property type="entry name" value="Thioredoxin-like"/>
    <property type="match status" value="1"/>
</dbReference>
<reference evidence="3 4" key="1">
    <citation type="journal article" date="2018" name="PLoS Pathog.">
        <title>Evolution of structural diversity of trichothecenes, a family of toxins produced by plant pathogenic and entomopathogenic fungi.</title>
        <authorList>
            <person name="Proctor R.H."/>
            <person name="McCormick S.P."/>
            <person name="Kim H.S."/>
            <person name="Cardoza R.E."/>
            <person name="Stanley A.M."/>
            <person name="Lindo L."/>
            <person name="Kelly A."/>
            <person name="Brown D.W."/>
            <person name="Lee T."/>
            <person name="Vaughan M.M."/>
            <person name="Alexander N.J."/>
            <person name="Busman M."/>
            <person name="Gutierrez S."/>
        </authorList>
    </citation>
    <scope>NUCLEOTIDE SEQUENCE [LARGE SCALE GENOMIC DNA]</scope>
    <source>
        <strain evidence="3 4">IBT 40837</strain>
    </source>
</reference>
<comment type="caution">
    <text evidence="3">The sequence shown here is derived from an EMBL/GenBank/DDBJ whole genome shotgun (WGS) entry which is preliminary data.</text>
</comment>
<dbReference type="Pfam" id="PF06110">
    <property type="entry name" value="TXD17-like_Trx"/>
    <property type="match status" value="1"/>
</dbReference>
<organism evidence="3 4">
    <name type="scientific">Trichoderma arundinaceum</name>
    <dbReference type="NCBI Taxonomy" id="490622"/>
    <lineage>
        <taxon>Eukaryota</taxon>
        <taxon>Fungi</taxon>
        <taxon>Dikarya</taxon>
        <taxon>Ascomycota</taxon>
        <taxon>Pezizomycotina</taxon>
        <taxon>Sordariomycetes</taxon>
        <taxon>Hypocreomycetidae</taxon>
        <taxon>Hypocreales</taxon>
        <taxon>Hypocreaceae</taxon>
        <taxon>Trichoderma</taxon>
    </lineage>
</organism>
<comment type="similarity">
    <text evidence="1">Belongs to the thioredoxin family.</text>
</comment>
<dbReference type="OrthoDB" id="78947at2759"/>
<dbReference type="InterPro" id="IPR010357">
    <property type="entry name" value="TXNDC17_dom"/>
</dbReference>